<evidence type="ECO:0000313" key="3">
    <source>
        <dbReference type="Proteomes" id="UP000544122"/>
    </source>
</evidence>
<dbReference type="RefSeq" id="WP_171581082.1">
    <property type="nucleotide sequence ID" value="NZ_JAAVLX010000006.1"/>
</dbReference>
<sequence>MAIFESVGSHRWQPTALAAGPFAGLQGGAVASLLAAEVEALADQRRWGTAISCSAWFLRPTPMAELRTAHSVVTDGGRVSVIDNTLWPADEDQPCATARVTLSRERAVEVPGFADLASEAADPMQFPIRTKRAAHGKPWFMEAMEARQGDGIAWFRMNHNVIDGAGPSSMLPLSSVLGPADWTHGIARPVQDVVADPNPNLTVQLFRRPAGDWVGVRAQARWRPANGLGVGSGVLLDVNGEIGRVSMSVILVPFPRQAKAEPAAGLAPASN</sequence>
<dbReference type="EMBL" id="JAAVLX010000006">
    <property type="protein sequence ID" value="NOJ41833.1"/>
    <property type="molecule type" value="Genomic_DNA"/>
</dbReference>
<keyword evidence="3" id="KW-1185">Reference proteome</keyword>
<comment type="caution">
    <text evidence="2">The sequence shown here is derived from an EMBL/GenBank/DDBJ whole genome shotgun (WGS) entry which is preliminary data.</text>
</comment>
<dbReference type="Proteomes" id="UP000544122">
    <property type="component" value="Unassembled WGS sequence"/>
</dbReference>
<accession>A0A7Y4LWV6</accession>
<organism evidence="2 3">
    <name type="scientific">Bradyrhizobium australiense</name>
    <dbReference type="NCBI Taxonomy" id="2721161"/>
    <lineage>
        <taxon>Bacteria</taxon>
        <taxon>Pseudomonadati</taxon>
        <taxon>Pseudomonadota</taxon>
        <taxon>Alphaproteobacteria</taxon>
        <taxon>Hyphomicrobiales</taxon>
        <taxon>Nitrobacteraceae</taxon>
        <taxon>Bradyrhizobium</taxon>
    </lineage>
</organism>
<gene>
    <name evidence="2" type="ORF">HCN58_19965</name>
</gene>
<dbReference type="InterPro" id="IPR042171">
    <property type="entry name" value="Acyl-CoA_hotdog"/>
</dbReference>
<reference evidence="2 3" key="1">
    <citation type="submission" date="2020-03" db="EMBL/GenBank/DDBJ databases">
        <title>Bradyrhizobium diversity isolated from nodules of Indigofera sp.</title>
        <authorList>
            <person name="Klepa M."/>
            <person name="Helene L."/>
            <person name="Hungria M."/>
        </authorList>
    </citation>
    <scope>NUCLEOTIDE SEQUENCE [LARGE SCALE GENOMIC DNA]</scope>
    <source>
        <strain evidence="2 3">WSM 1791</strain>
    </source>
</reference>
<protein>
    <submittedName>
        <fullName evidence="2">Thioesterase family protein</fullName>
    </submittedName>
</protein>
<dbReference type="Pfam" id="PF13622">
    <property type="entry name" value="4HBT_3"/>
    <property type="match status" value="1"/>
</dbReference>
<proteinExistence type="predicted"/>
<dbReference type="InterPro" id="IPR029069">
    <property type="entry name" value="HotDog_dom_sf"/>
</dbReference>
<dbReference type="SUPFAM" id="SSF54637">
    <property type="entry name" value="Thioesterase/thiol ester dehydrase-isomerase"/>
    <property type="match status" value="1"/>
</dbReference>
<dbReference type="Gene3D" id="2.40.160.210">
    <property type="entry name" value="Acyl-CoA thioesterase, double hotdog domain"/>
    <property type="match status" value="1"/>
</dbReference>
<dbReference type="AlphaFoldDB" id="A0A7Y4LWV6"/>
<evidence type="ECO:0000259" key="1">
    <source>
        <dbReference type="Pfam" id="PF13622"/>
    </source>
</evidence>
<feature type="domain" description="Acyl-CoA thioesterase-like N-terminal HotDog" evidence="1">
    <location>
        <begin position="26"/>
        <end position="102"/>
    </location>
</feature>
<evidence type="ECO:0000313" key="2">
    <source>
        <dbReference type="EMBL" id="NOJ41833.1"/>
    </source>
</evidence>
<name>A0A7Y4LWV6_9BRAD</name>
<dbReference type="InterPro" id="IPR049449">
    <property type="entry name" value="TesB_ACOT8-like_N"/>
</dbReference>